<dbReference type="InterPro" id="IPR047153">
    <property type="entry name" value="TRIM45/56/19-like"/>
</dbReference>
<keyword evidence="5" id="KW-0862">Zinc</keyword>
<dbReference type="Gene3D" id="3.30.40.10">
    <property type="entry name" value="Zinc/RING finger domain, C3HC4 (zinc finger)"/>
    <property type="match status" value="1"/>
</dbReference>
<dbReference type="InterPro" id="IPR001841">
    <property type="entry name" value="Znf_RING"/>
</dbReference>
<dbReference type="PROSITE" id="PS50089">
    <property type="entry name" value="ZF_RING_2"/>
    <property type="match status" value="1"/>
</dbReference>
<evidence type="ECO:0000256" key="3">
    <source>
        <dbReference type="ARBA" id="ARBA00022723"/>
    </source>
</evidence>
<evidence type="ECO:0000256" key="8">
    <source>
        <dbReference type="SAM" id="Phobius"/>
    </source>
</evidence>
<dbReference type="FunFam" id="3.30.40.10:FF:000014">
    <property type="entry name" value="probable E3 ubiquitin-protein ligase MID2"/>
    <property type="match status" value="1"/>
</dbReference>
<dbReference type="PANTHER" id="PTHR25462">
    <property type="entry name" value="BONUS, ISOFORM C-RELATED"/>
    <property type="match status" value="1"/>
</dbReference>
<dbReference type="PROSITE" id="PS51262">
    <property type="entry name" value="COS"/>
    <property type="match status" value="1"/>
</dbReference>
<protein>
    <submittedName>
        <fullName evidence="11">Tripartite motif-containing protein 55-like</fullName>
    </submittedName>
</protein>
<dbReference type="GO" id="GO:0005737">
    <property type="term" value="C:cytoplasm"/>
    <property type="evidence" value="ECO:0007669"/>
    <property type="project" value="UniProtKB-SubCell"/>
</dbReference>
<proteinExistence type="predicted"/>
<dbReference type="OMA" id="MLMRCYG"/>
<keyword evidence="12" id="KW-1185">Reference proteome</keyword>
<name>A0A3Q4H4Y7_NEOBR</name>
<feature type="domain" description="COS" evidence="10">
    <location>
        <begin position="165"/>
        <end position="221"/>
    </location>
</feature>
<evidence type="ECO:0000256" key="7">
    <source>
        <dbReference type="PROSITE-ProRule" id="PRU00175"/>
    </source>
</evidence>
<keyword evidence="8" id="KW-1133">Transmembrane helix</keyword>
<keyword evidence="4 7" id="KW-0863">Zinc-finger</keyword>
<keyword evidence="6" id="KW-0175">Coiled coil</keyword>
<evidence type="ECO:0000313" key="12">
    <source>
        <dbReference type="Proteomes" id="UP000261580"/>
    </source>
</evidence>
<reference evidence="11" key="2">
    <citation type="submission" date="2025-09" db="UniProtKB">
        <authorList>
            <consortium name="Ensembl"/>
        </authorList>
    </citation>
    <scope>IDENTIFICATION</scope>
</reference>
<keyword evidence="2" id="KW-0963">Cytoplasm</keyword>
<dbReference type="InterPro" id="IPR013083">
    <property type="entry name" value="Znf_RING/FYVE/PHD"/>
</dbReference>
<dbReference type="SUPFAM" id="SSF57850">
    <property type="entry name" value="RING/U-box"/>
    <property type="match status" value="1"/>
</dbReference>
<dbReference type="AlphaFoldDB" id="A0A3Q4H4Y7"/>
<organism evidence="11 12">
    <name type="scientific">Neolamprologus brichardi</name>
    <name type="common">Fairy cichlid</name>
    <name type="synonym">Lamprologus brichardi</name>
    <dbReference type="NCBI Taxonomy" id="32507"/>
    <lineage>
        <taxon>Eukaryota</taxon>
        <taxon>Metazoa</taxon>
        <taxon>Chordata</taxon>
        <taxon>Craniata</taxon>
        <taxon>Vertebrata</taxon>
        <taxon>Euteleostomi</taxon>
        <taxon>Actinopterygii</taxon>
        <taxon>Neopterygii</taxon>
        <taxon>Teleostei</taxon>
        <taxon>Neoteleostei</taxon>
        <taxon>Acanthomorphata</taxon>
        <taxon>Ovalentaria</taxon>
        <taxon>Cichlomorphae</taxon>
        <taxon>Cichliformes</taxon>
        <taxon>Cichlidae</taxon>
        <taxon>African cichlids</taxon>
        <taxon>Pseudocrenilabrinae</taxon>
        <taxon>Lamprologini</taxon>
        <taxon>Neolamprologus</taxon>
    </lineage>
</organism>
<dbReference type="SMART" id="SM00184">
    <property type="entry name" value="RING"/>
    <property type="match status" value="1"/>
</dbReference>
<dbReference type="GO" id="GO:0008270">
    <property type="term" value="F:zinc ion binding"/>
    <property type="evidence" value="ECO:0007669"/>
    <property type="project" value="UniProtKB-KW"/>
</dbReference>
<feature type="domain" description="RING-type" evidence="9">
    <location>
        <begin position="31"/>
        <end position="84"/>
    </location>
</feature>
<evidence type="ECO:0000256" key="6">
    <source>
        <dbReference type="ARBA" id="ARBA00023054"/>
    </source>
</evidence>
<evidence type="ECO:0000256" key="5">
    <source>
        <dbReference type="ARBA" id="ARBA00022833"/>
    </source>
</evidence>
<evidence type="ECO:0000256" key="4">
    <source>
        <dbReference type="ARBA" id="ARBA00022771"/>
    </source>
</evidence>
<keyword evidence="8" id="KW-0812">Transmembrane</keyword>
<evidence type="ECO:0000313" key="11">
    <source>
        <dbReference type="Ensembl" id="ENSNBRP00000011447.1"/>
    </source>
</evidence>
<dbReference type="InterPro" id="IPR017903">
    <property type="entry name" value="COS_domain"/>
</dbReference>
<dbReference type="PROSITE" id="PS00518">
    <property type="entry name" value="ZF_RING_1"/>
    <property type="match status" value="1"/>
</dbReference>
<dbReference type="InterPro" id="IPR027370">
    <property type="entry name" value="Znf-RING_euk"/>
</dbReference>
<sequence length="288" mass="32345">MSLSADLSCLQGSRGAEREVALTTLEKQLICPICLEIFNKPVVILPCEHNLCRKCANELYQPSLFHARTTMMVNSGRFRCPSCRQEVVLDRHGVYGLQRNLLVENIIDIYKEEVNSTRLRHSQAMTQRISSEQEEKTGHARALARCHDDSMAANSRLAESAASSMEEPDMAAFVQVKMITKVKAASASGPSETLRPGYERLSRYRFNFSEQERALKSIDFIKGSTRLISTSPTRHSSEIIHRLSPPSSSSSLLHPPLHLQAVTLFFYLLALLVILQRAWAYVGCFICT</sequence>
<feature type="transmembrane region" description="Helical" evidence="8">
    <location>
        <begin position="257"/>
        <end position="275"/>
    </location>
</feature>
<dbReference type="Ensembl" id="ENSNBRT00000011769.1">
    <property type="protein sequence ID" value="ENSNBRP00000011447.1"/>
    <property type="gene ID" value="ENSNBRG00000008908.1"/>
</dbReference>
<dbReference type="Pfam" id="PF13445">
    <property type="entry name" value="zf-RING_UBOX"/>
    <property type="match status" value="1"/>
</dbReference>
<dbReference type="GO" id="GO:0005654">
    <property type="term" value="C:nucleoplasm"/>
    <property type="evidence" value="ECO:0007669"/>
    <property type="project" value="TreeGrafter"/>
</dbReference>
<reference evidence="11" key="1">
    <citation type="submission" date="2025-08" db="UniProtKB">
        <authorList>
            <consortium name="Ensembl"/>
        </authorList>
    </citation>
    <scope>IDENTIFICATION</scope>
</reference>
<dbReference type="Bgee" id="ENSNBRG00000008908">
    <property type="expression patterns" value="Expressed in skeletal muscle tissue and 1 other cell type or tissue"/>
</dbReference>
<dbReference type="Gene3D" id="1.20.5.170">
    <property type="match status" value="1"/>
</dbReference>
<keyword evidence="3" id="KW-0479">Metal-binding</keyword>
<dbReference type="GeneTree" id="ENSGT00940000154004"/>
<evidence type="ECO:0000256" key="2">
    <source>
        <dbReference type="ARBA" id="ARBA00022490"/>
    </source>
</evidence>
<evidence type="ECO:0000259" key="9">
    <source>
        <dbReference type="PROSITE" id="PS50089"/>
    </source>
</evidence>
<dbReference type="Proteomes" id="UP000261580">
    <property type="component" value="Unassembled WGS sequence"/>
</dbReference>
<comment type="subcellular location">
    <subcellularLocation>
        <location evidence="1">Cytoplasm</location>
    </subcellularLocation>
</comment>
<dbReference type="STRING" id="32507.ENSNBRP00000011447"/>
<dbReference type="InterPro" id="IPR017907">
    <property type="entry name" value="Znf_RING_CS"/>
</dbReference>
<dbReference type="PANTHER" id="PTHR25462:SF293">
    <property type="entry name" value="TRIPARTITE MOTIF-CONTAINING 63A"/>
    <property type="match status" value="1"/>
</dbReference>
<keyword evidence="8" id="KW-0472">Membrane</keyword>
<evidence type="ECO:0000256" key="1">
    <source>
        <dbReference type="ARBA" id="ARBA00004496"/>
    </source>
</evidence>
<dbReference type="GO" id="GO:0061630">
    <property type="term" value="F:ubiquitin protein ligase activity"/>
    <property type="evidence" value="ECO:0007669"/>
    <property type="project" value="TreeGrafter"/>
</dbReference>
<evidence type="ECO:0000259" key="10">
    <source>
        <dbReference type="PROSITE" id="PS51262"/>
    </source>
</evidence>
<accession>A0A3Q4H4Y7</accession>